<keyword evidence="5 6" id="KW-0482">Metalloprotease</keyword>
<dbReference type="EC" id="3.4.24.-" evidence="7"/>
<dbReference type="GO" id="GO:0004222">
    <property type="term" value="F:metalloendopeptidase activity"/>
    <property type="evidence" value="ECO:0007669"/>
    <property type="project" value="UniProtKB-UniRule"/>
</dbReference>
<evidence type="ECO:0000256" key="5">
    <source>
        <dbReference type="ARBA" id="ARBA00023049"/>
    </source>
</evidence>
<name>A0A1W0X7E4_HYPEX</name>
<dbReference type="InterPro" id="IPR006026">
    <property type="entry name" value="Peptidase_Metallo"/>
</dbReference>
<evidence type="ECO:0000256" key="1">
    <source>
        <dbReference type="ARBA" id="ARBA00022670"/>
    </source>
</evidence>
<dbReference type="PRINTS" id="PR00480">
    <property type="entry name" value="ASTACIN"/>
</dbReference>
<dbReference type="SUPFAM" id="SSF55486">
    <property type="entry name" value="Metalloproteases ('zincins'), catalytic domain"/>
    <property type="match status" value="1"/>
</dbReference>
<dbReference type="OrthoDB" id="291007at2759"/>
<dbReference type="PANTHER" id="PTHR10127:SF780">
    <property type="entry name" value="METALLOENDOPEPTIDASE"/>
    <property type="match status" value="1"/>
</dbReference>
<dbReference type="SMART" id="SM00235">
    <property type="entry name" value="ZnMc"/>
    <property type="match status" value="1"/>
</dbReference>
<protein>
    <recommendedName>
        <fullName evidence="7">Metalloendopeptidase</fullName>
        <ecNumber evidence="7">3.4.24.-</ecNumber>
    </recommendedName>
</protein>
<comment type="caution">
    <text evidence="9">The sequence shown here is derived from an EMBL/GenBank/DDBJ whole genome shotgun (WGS) entry which is preliminary data.</text>
</comment>
<reference evidence="10" key="1">
    <citation type="submission" date="2017-01" db="EMBL/GenBank/DDBJ databases">
        <title>Comparative genomics of anhydrobiosis in the tardigrade Hypsibius dujardini.</title>
        <authorList>
            <person name="Yoshida Y."/>
            <person name="Koutsovoulos G."/>
            <person name="Laetsch D."/>
            <person name="Stevens L."/>
            <person name="Kumar S."/>
            <person name="Horikawa D."/>
            <person name="Ishino K."/>
            <person name="Komine S."/>
            <person name="Tomita M."/>
            <person name="Blaxter M."/>
            <person name="Arakawa K."/>
        </authorList>
    </citation>
    <scope>NUCLEOTIDE SEQUENCE [LARGE SCALE GENOMIC DNA]</scope>
    <source>
        <strain evidence="10">Z151</strain>
    </source>
</reference>
<dbReference type="EMBL" id="MTYJ01000011">
    <property type="protein sequence ID" value="OQV23476.1"/>
    <property type="molecule type" value="Genomic_DNA"/>
</dbReference>
<organism evidence="9 10">
    <name type="scientific">Hypsibius exemplaris</name>
    <name type="common">Freshwater tardigrade</name>
    <dbReference type="NCBI Taxonomy" id="2072580"/>
    <lineage>
        <taxon>Eukaryota</taxon>
        <taxon>Metazoa</taxon>
        <taxon>Ecdysozoa</taxon>
        <taxon>Tardigrada</taxon>
        <taxon>Eutardigrada</taxon>
        <taxon>Parachela</taxon>
        <taxon>Hypsibioidea</taxon>
        <taxon>Hypsibiidae</taxon>
        <taxon>Hypsibius</taxon>
    </lineage>
</organism>
<feature type="binding site" evidence="6">
    <location>
        <position position="237"/>
    </location>
    <ligand>
        <name>Zn(2+)</name>
        <dbReference type="ChEBI" id="CHEBI:29105"/>
        <note>catalytic</note>
    </ligand>
</feature>
<evidence type="ECO:0000256" key="3">
    <source>
        <dbReference type="ARBA" id="ARBA00022801"/>
    </source>
</evidence>
<accession>A0A1W0X7E4</accession>
<keyword evidence="1 6" id="KW-0645">Protease</keyword>
<dbReference type="InterPro" id="IPR036426">
    <property type="entry name" value="Bulb-type_lectin_dom_sf"/>
</dbReference>
<dbReference type="InterPro" id="IPR024079">
    <property type="entry name" value="MetalloPept_cat_dom_sf"/>
</dbReference>
<dbReference type="PANTHER" id="PTHR10127">
    <property type="entry name" value="DISCOIDIN, CUB, EGF, LAMININ , AND ZINC METALLOPROTEASE DOMAIN CONTAINING"/>
    <property type="match status" value="1"/>
</dbReference>
<dbReference type="InterPro" id="IPR001506">
    <property type="entry name" value="Peptidase_M12A"/>
</dbReference>
<evidence type="ECO:0000313" key="9">
    <source>
        <dbReference type="EMBL" id="OQV23476.1"/>
    </source>
</evidence>
<dbReference type="SUPFAM" id="SSF51110">
    <property type="entry name" value="alpha-D-mannose-specific plant lectins"/>
    <property type="match status" value="1"/>
</dbReference>
<comment type="caution">
    <text evidence="6">Lacks conserved residue(s) required for the propagation of feature annotation.</text>
</comment>
<evidence type="ECO:0000256" key="4">
    <source>
        <dbReference type="ARBA" id="ARBA00022833"/>
    </source>
</evidence>
<feature type="domain" description="Peptidase M12A" evidence="8">
    <location>
        <begin position="141"/>
        <end position="327"/>
    </location>
</feature>
<dbReference type="Pfam" id="PF01400">
    <property type="entry name" value="Astacin"/>
    <property type="match status" value="1"/>
</dbReference>
<evidence type="ECO:0000259" key="8">
    <source>
        <dbReference type="PROSITE" id="PS51864"/>
    </source>
</evidence>
<evidence type="ECO:0000256" key="7">
    <source>
        <dbReference type="RuleBase" id="RU361183"/>
    </source>
</evidence>
<feature type="binding site" evidence="6">
    <location>
        <position position="231"/>
    </location>
    <ligand>
        <name>Zn(2+)</name>
        <dbReference type="ChEBI" id="CHEBI:29105"/>
        <note>catalytic</note>
    </ligand>
</feature>
<dbReference type="Proteomes" id="UP000192578">
    <property type="component" value="Unassembled WGS sequence"/>
</dbReference>
<dbReference type="AlphaFoldDB" id="A0A1W0X7E4"/>
<dbReference type="GO" id="GO:0006508">
    <property type="term" value="P:proteolysis"/>
    <property type="evidence" value="ECO:0007669"/>
    <property type="project" value="UniProtKB-KW"/>
</dbReference>
<proteinExistence type="predicted"/>
<keyword evidence="3 6" id="KW-0378">Hydrolase</keyword>
<gene>
    <name evidence="9" type="ORF">BV898_02595</name>
</gene>
<dbReference type="Gene3D" id="2.90.10.10">
    <property type="entry name" value="Bulb-type lectin domain"/>
    <property type="match status" value="1"/>
</dbReference>
<keyword evidence="2 6" id="KW-0479">Metal-binding</keyword>
<keyword evidence="10" id="KW-1185">Reference proteome</keyword>
<dbReference type="GO" id="GO:0008270">
    <property type="term" value="F:zinc ion binding"/>
    <property type="evidence" value="ECO:0007669"/>
    <property type="project" value="UniProtKB-UniRule"/>
</dbReference>
<evidence type="ECO:0000313" key="10">
    <source>
        <dbReference type="Proteomes" id="UP000192578"/>
    </source>
</evidence>
<evidence type="ECO:0000256" key="2">
    <source>
        <dbReference type="ARBA" id="ARBA00022723"/>
    </source>
</evidence>
<dbReference type="Gene3D" id="3.40.390.10">
    <property type="entry name" value="Collagenase (Catalytic Domain)"/>
    <property type="match status" value="1"/>
</dbReference>
<feature type="active site" evidence="6">
    <location>
        <position position="228"/>
    </location>
</feature>
<comment type="cofactor">
    <cofactor evidence="6 7">
        <name>Zn(2+)</name>
        <dbReference type="ChEBI" id="CHEBI:29105"/>
    </cofactor>
    <text evidence="6 7">Binds 1 zinc ion per subunit.</text>
</comment>
<sequence>MFPLFDWFCVNISVRYVPAVPSETPSLVGTLKLSRNSQSALNLRDDHHFIPCSYSGSRQAGNNESSLVQRMFSDKSRDRWESKWPTPYTWDHCLAAVIIINAICILGLCLGSTLLLDAAALLSANESPKHAGNAATGHLRSATLPRSQRWRNNTIPYVFSGYDATQERTLEGMMANMTNLTGGCIKFVRRTNEVEFLTIAKANGCASSTFRIGLNPNGCFSTPHVHHELMHQIGFDHEQVRSDRDDYIIIMWDNINEAGKSQYEKKQTNNLNLPYDYNSQTHYNPYDFAIDRNKPTMVAKNGAKLGNGDRGMTKLDIQRIRRFYECEPGGFGTPKKTDTMVGGDELIPADNFFRLVSASGAAEMTFTADGKLVVTKAPNNRVVFTLNVPGVRTAIFQPDSNFVVYGDNRKVLFATNTYLQGATKLVLQDDGIFVLKNDSGKIIWSSLNYGTESPPAPVAPTTTKSPTVLQGGCLARVNPGDTCELFIRGYQVYDINRLMQMNPGLQCASDMKVGTLIYIRRDQGCGTSCTPQLC</sequence>
<dbReference type="PROSITE" id="PS51864">
    <property type="entry name" value="ASTACIN"/>
    <property type="match status" value="1"/>
</dbReference>
<keyword evidence="4 6" id="KW-0862">Zinc</keyword>
<feature type="binding site" evidence="6">
    <location>
        <position position="227"/>
    </location>
    <ligand>
        <name>Zn(2+)</name>
        <dbReference type="ChEBI" id="CHEBI:29105"/>
        <note>catalytic</note>
    </ligand>
</feature>
<evidence type="ECO:0000256" key="6">
    <source>
        <dbReference type="PROSITE-ProRule" id="PRU01211"/>
    </source>
</evidence>